<dbReference type="RefSeq" id="WP_154425545.1">
    <property type="nucleotide sequence ID" value="NZ_VUNN01000013.1"/>
</dbReference>
<gene>
    <name evidence="1" type="ORF">FYJ80_07235</name>
</gene>
<evidence type="ECO:0008006" key="3">
    <source>
        <dbReference type="Google" id="ProtNLM"/>
    </source>
</evidence>
<keyword evidence="2" id="KW-1185">Reference proteome</keyword>
<evidence type="ECO:0000313" key="2">
    <source>
        <dbReference type="Proteomes" id="UP000460549"/>
    </source>
</evidence>
<reference evidence="1 2" key="1">
    <citation type="submission" date="2019-08" db="EMBL/GenBank/DDBJ databases">
        <title>In-depth cultivation of the pig gut microbiome towards novel bacterial diversity and tailored functional studies.</title>
        <authorList>
            <person name="Wylensek D."/>
            <person name="Hitch T.C.A."/>
            <person name="Clavel T."/>
        </authorList>
    </citation>
    <scope>NUCLEOTIDE SEQUENCE [LARGE SCALE GENOMIC DNA]</scope>
    <source>
        <strain evidence="1 2">NM-380-WT-3C1</strain>
    </source>
</reference>
<comment type="caution">
    <text evidence="1">The sequence shown here is derived from an EMBL/GenBank/DDBJ whole genome shotgun (WGS) entry which is preliminary data.</text>
</comment>
<name>A0A7X2PDT5_9SPIO</name>
<sequence>MKKYLLLIFFIFLLLVGCNTTKDDVLSEEQIFQLTQELKNDINEAILESESKLSTELKVFTSFPAYDRWREVLPGFNKLEASYLNQIDKVLASALINISDVLLSYIKDYQIQDVNLLVKQGYSSLSEILEQNMSMEVKAIFKKTIEDESDSIDFYYKALEQEAFIWKSNIDNLSLVGINNDLEMIDKIDDELIAELATEIYFNVLSQSEVKVRTAREV</sequence>
<dbReference type="Proteomes" id="UP000460549">
    <property type="component" value="Unassembled WGS sequence"/>
</dbReference>
<protein>
    <recommendedName>
        <fullName evidence="3">Lipoprotein</fullName>
    </recommendedName>
</protein>
<dbReference type="AlphaFoldDB" id="A0A7X2PDT5"/>
<organism evidence="1 2">
    <name type="scientific">Bullifex porci</name>
    <dbReference type="NCBI Taxonomy" id="2606638"/>
    <lineage>
        <taxon>Bacteria</taxon>
        <taxon>Pseudomonadati</taxon>
        <taxon>Spirochaetota</taxon>
        <taxon>Spirochaetia</taxon>
        <taxon>Spirochaetales</taxon>
        <taxon>Spirochaetaceae</taxon>
        <taxon>Bullifex</taxon>
    </lineage>
</organism>
<dbReference type="PROSITE" id="PS51257">
    <property type="entry name" value="PROKAR_LIPOPROTEIN"/>
    <property type="match status" value="1"/>
</dbReference>
<dbReference type="EMBL" id="VUNN01000013">
    <property type="protein sequence ID" value="MSU06573.1"/>
    <property type="molecule type" value="Genomic_DNA"/>
</dbReference>
<accession>A0A7X2PDT5</accession>
<evidence type="ECO:0000313" key="1">
    <source>
        <dbReference type="EMBL" id="MSU06573.1"/>
    </source>
</evidence>
<proteinExistence type="predicted"/>